<proteinExistence type="predicted"/>
<comment type="caution">
    <text evidence="1">The sequence shown here is derived from an EMBL/GenBank/DDBJ whole genome shotgun (WGS) entry which is preliminary data.</text>
</comment>
<gene>
    <name evidence="1" type="ORF">FKV24_009350</name>
</gene>
<sequence length="160" mass="17279">MVIDFVSKVVRGVALAVILIAASWAIQYWVFVSPGDPGDVWLFVQARVVADLSVAVLLLPALVLVFLSGCGCRSFYLYLGSALSLWLVSFYVFIGKGLVSIVIDEVESSGLLGALDSGRGWQAVVEIVWYFVFCVAFILFFYMFGVLNIGRSAHDGPGGG</sequence>
<organism evidence="1 2">
    <name type="scientific">Marilutibacter maris</name>
    <dbReference type="NCBI Taxonomy" id="1605891"/>
    <lineage>
        <taxon>Bacteria</taxon>
        <taxon>Pseudomonadati</taxon>
        <taxon>Pseudomonadota</taxon>
        <taxon>Gammaproteobacteria</taxon>
        <taxon>Lysobacterales</taxon>
        <taxon>Lysobacteraceae</taxon>
        <taxon>Marilutibacter</taxon>
    </lineage>
</organism>
<protein>
    <submittedName>
        <fullName evidence="1">Uncharacterized protein</fullName>
    </submittedName>
</protein>
<name>A0A508ARG0_9GAMM</name>
<dbReference type="RefSeq" id="WP_141482188.1">
    <property type="nucleotide sequence ID" value="NZ_VICD02000149.1"/>
</dbReference>
<evidence type="ECO:0000313" key="1">
    <source>
        <dbReference type="EMBL" id="KAB8189475.1"/>
    </source>
</evidence>
<accession>A0A508ARG0</accession>
<dbReference type="EMBL" id="VICD02000149">
    <property type="protein sequence ID" value="KAB8189475.1"/>
    <property type="molecule type" value="Genomic_DNA"/>
</dbReference>
<dbReference type="AlphaFoldDB" id="A0A508ARG0"/>
<reference evidence="1 2" key="1">
    <citation type="submission" date="2019-10" db="EMBL/GenBank/DDBJ databases">
        <title>Lysobacter alkalisoli sp. nov., isolated from saline-alkaline soil.</title>
        <authorList>
            <person name="Sun J.-Q."/>
        </authorList>
    </citation>
    <scope>NUCLEOTIDE SEQUENCE [LARGE SCALE GENOMIC DNA]</scope>
    <source>
        <strain evidence="1 2">KCTC 42381</strain>
    </source>
</reference>
<evidence type="ECO:0000313" key="2">
    <source>
        <dbReference type="Proteomes" id="UP000320431"/>
    </source>
</evidence>
<dbReference type="Proteomes" id="UP000320431">
    <property type="component" value="Unassembled WGS sequence"/>
</dbReference>